<dbReference type="Pfam" id="PF03746">
    <property type="entry name" value="LamB_YcsF"/>
    <property type="match status" value="1"/>
</dbReference>
<dbReference type="EMBL" id="AP028947">
    <property type="protein sequence ID" value="BET25984.1"/>
    <property type="molecule type" value="Genomic_DNA"/>
</dbReference>
<protein>
    <submittedName>
        <fullName evidence="1">5-oxoprolinase subunit PxpA</fullName>
    </submittedName>
</protein>
<dbReference type="InterPro" id="IPR011330">
    <property type="entry name" value="Glyco_hydro/deAcase_b/a-brl"/>
</dbReference>
<dbReference type="PANTHER" id="PTHR30292:SF0">
    <property type="entry name" value="5-OXOPROLINASE SUBUNIT A"/>
    <property type="match status" value="1"/>
</dbReference>
<dbReference type="GO" id="GO:0005975">
    <property type="term" value="P:carbohydrate metabolic process"/>
    <property type="evidence" value="ECO:0007669"/>
    <property type="project" value="InterPro"/>
</dbReference>
<dbReference type="InterPro" id="IPR005501">
    <property type="entry name" value="LamB/YcsF/PxpA-like"/>
</dbReference>
<keyword evidence="2" id="KW-1185">Reference proteome</keyword>
<dbReference type="AlphaFoldDB" id="A0AA86IYQ5"/>
<dbReference type="Gene3D" id="3.20.20.370">
    <property type="entry name" value="Glycoside hydrolase/deacetylase"/>
    <property type="match status" value="1"/>
</dbReference>
<dbReference type="SUPFAM" id="SSF88713">
    <property type="entry name" value="Glycoside hydrolase/deacetylase"/>
    <property type="match status" value="1"/>
</dbReference>
<dbReference type="RefSeq" id="WP_130556507.1">
    <property type="nucleotide sequence ID" value="NZ_AP028947.1"/>
</dbReference>
<dbReference type="PANTHER" id="PTHR30292">
    <property type="entry name" value="UNCHARACTERIZED PROTEIN YBGL-RELATED"/>
    <property type="match status" value="1"/>
</dbReference>
<accession>A0AA86IYQ5</accession>
<reference evidence="1 2" key="1">
    <citation type="submission" date="2023-10" db="EMBL/GenBank/DDBJ databases">
        <title>Complete Genome Sequence of Limnobacter thiooxidans CS-K2T, Isolated from freshwater lake sediments in Bavaria, Germany.</title>
        <authorList>
            <person name="Naruki M."/>
            <person name="Watanabe A."/>
            <person name="Warashina T."/>
            <person name="Morita T."/>
            <person name="Arakawa K."/>
        </authorList>
    </citation>
    <scope>NUCLEOTIDE SEQUENCE [LARGE SCALE GENOMIC DNA]</scope>
    <source>
        <strain evidence="1 2">CS-K2</strain>
    </source>
</reference>
<organism evidence="1 2">
    <name type="scientific">Limnobacter thiooxidans</name>
    <dbReference type="NCBI Taxonomy" id="131080"/>
    <lineage>
        <taxon>Bacteria</taxon>
        <taxon>Pseudomonadati</taxon>
        <taxon>Pseudomonadota</taxon>
        <taxon>Betaproteobacteria</taxon>
        <taxon>Burkholderiales</taxon>
        <taxon>Burkholderiaceae</taxon>
        <taxon>Limnobacter</taxon>
    </lineage>
</organism>
<name>A0AA86IYQ5_9BURK</name>
<evidence type="ECO:0000313" key="2">
    <source>
        <dbReference type="Proteomes" id="UP001329151"/>
    </source>
</evidence>
<dbReference type="Proteomes" id="UP001329151">
    <property type="component" value="Chromosome"/>
</dbReference>
<gene>
    <name evidence="1" type="primary">pxpA</name>
    <name evidence="1" type="ORF">RGQ30_14850</name>
</gene>
<proteinExistence type="predicted"/>
<dbReference type="KEGG" id="lto:RGQ30_14850"/>
<evidence type="ECO:0000313" key="1">
    <source>
        <dbReference type="EMBL" id="BET25984.1"/>
    </source>
</evidence>
<dbReference type="CDD" id="cd10801">
    <property type="entry name" value="LamB_YcsF_like_1"/>
    <property type="match status" value="1"/>
</dbReference>
<sequence>MLLNQTVAKVMWINADLGEGFSCDEELFKLIDWANIACDGHAGNADSIRVACELALEHNVQVGAHPSYPDRDGFGRRKPDMKPEQLLGELKRQVDLFENIAAQTGCVTAHFKPHGQLYNDAAFQEAESTLLIDLAKNYPHLQLLALAQSPQVEKSRAAGLVVVEEAFPDRGYMPNGALAPRGLAGAMLDNPEAVKAQAVSLIRRGPLVCVDGSSRVVRAQTLCVHGDTPQALANAQLVREALVEQDQDRFSGAD</sequence>